<keyword evidence="4" id="KW-1185">Reference proteome</keyword>
<evidence type="ECO:0000256" key="1">
    <source>
        <dbReference type="SAM" id="Phobius"/>
    </source>
</evidence>
<evidence type="ECO:0000259" key="2">
    <source>
        <dbReference type="Pfam" id="PF08044"/>
    </source>
</evidence>
<organism evidence="3 4">
    <name type="scientific">Paractinoplanes aksuensis</name>
    <dbReference type="NCBI Taxonomy" id="2939490"/>
    <lineage>
        <taxon>Bacteria</taxon>
        <taxon>Bacillati</taxon>
        <taxon>Actinomycetota</taxon>
        <taxon>Actinomycetes</taxon>
        <taxon>Micromonosporales</taxon>
        <taxon>Micromonosporaceae</taxon>
        <taxon>Paractinoplanes</taxon>
    </lineage>
</organism>
<dbReference type="Pfam" id="PF08044">
    <property type="entry name" value="DUF1707"/>
    <property type="match status" value="1"/>
</dbReference>
<proteinExistence type="predicted"/>
<dbReference type="InterPro" id="IPR012551">
    <property type="entry name" value="DUF1707_SHOCT-like"/>
</dbReference>
<comment type="caution">
    <text evidence="3">The sequence shown here is derived from an EMBL/GenBank/DDBJ whole genome shotgun (WGS) entry which is preliminary data.</text>
</comment>
<evidence type="ECO:0000313" key="3">
    <source>
        <dbReference type="EMBL" id="MCO8275663.1"/>
    </source>
</evidence>
<protein>
    <submittedName>
        <fullName evidence="3">DUF1707 domain-containing protein</fullName>
    </submittedName>
</protein>
<keyword evidence="1" id="KW-0472">Membrane</keyword>
<accession>A0ABT1DXX3</accession>
<evidence type="ECO:0000313" key="4">
    <source>
        <dbReference type="Proteomes" id="UP001523369"/>
    </source>
</evidence>
<reference evidence="3 4" key="1">
    <citation type="submission" date="2022-06" db="EMBL/GenBank/DDBJ databases">
        <title>New Species of the Genus Actinoplanes, ActinopZanes ferrugineus.</title>
        <authorList>
            <person name="Ding P."/>
        </authorList>
    </citation>
    <scope>NUCLEOTIDE SEQUENCE [LARGE SCALE GENOMIC DNA]</scope>
    <source>
        <strain evidence="3 4">TRM88003</strain>
    </source>
</reference>
<keyword evidence="1" id="KW-1133">Transmembrane helix</keyword>
<feature type="transmembrane region" description="Helical" evidence="1">
    <location>
        <begin position="121"/>
        <end position="142"/>
    </location>
</feature>
<feature type="domain" description="DUF1707" evidence="2">
    <location>
        <begin position="9"/>
        <end position="61"/>
    </location>
</feature>
<keyword evidence="1" id="KW-0812">Transmembrane</keyword>
<dbReference type="Proteomes" id="UP001523369">
    <property type="component" value="Unassembled WGS sequence"/>
</dbReference>
<sequence length="148" mass="16595">MAKDDIETMRAADTDRQKVADQLKSALDEGRLTLHEYDERVALAYSSKTYEELLMLLTDLPRPGLSAAEVRARHEADQRRRARRLPTAMLVLWTIWAALAVVNLVVYALVAVSVETDIYPWPVWLAVPGAALAAVTVGVQVIRSQQRR</sequence>
<name>A0ABT1DXX3_9ACTN</name>
<gene>
    <name evidence="3" type="ORF">M1L60_34280</name>
</gene>
<dbReference type="PANTHER" id="PTHR40763">
    <property type="entry name" value="MEMBRANE PROTEIN-RELATED"/>
    <property type="match status" value="1"/>
</dbReference>
<dbReference type="PANTHER" id="PTHR40763:SF4">
    <property type="entry name" value="DUF1707 DOMAIN-CONTAINING PROTEIN"/>
    <property type="match status" value="1"/>
</dbReference>
<dbReference type="EMBL" id="JAMYJR010000039">
    <property type="protein sequence ID" value="MCO8275663.1"/>
    <property type="molecule type" value="Genomic_DNA"/>
</dbReference>
<feature type="transmembrane region" description="Helical" evidence="1">
    <location>
        <begin position="88"/>
        <end position="109"/>
    </location>
</feature>